<dbReference type="SUPFAM" id="SSF46785">
    <property type="entry name" value="Winged helix' DNA-binding domain"/>
    <property type="match status" value="1"/>
</dbReference>
<reference evidence="2 3" key="1">
    <citation type="submission" date="2023-08" db="EMBL/GenBank/DDBJ databases">
        <title>Nocardioides seae sp. nov., a bacterium isolated from a soil.</title>
        <authorList>
            <person name="Wang X."/>
        </authorList>
    </citation>
    <scope>NUCLEOTIDE SEQUENCE [LARGE SCALE GENOMIC DNA]</scope>
    <source>
        <strain evidence="2 3">YZH12</strain>
    </source>
</reference>
<dbReference type="Proteomes" id="UP001268542">
    <property type="component" value="Unassembled WGS sequence"/>
</dbReference>
<evidence type="ECO:0000313" key="3">
    <source>
        <dbReference type="Proteomes" id="UP001268542"/>
    </source>
</evidence>
<dbReference type="SMART" id="SM00347">
    <property type="entry name" value="HTH_MARR"/>
    <property type="match status" value="1"/>
</dbReference>
<protein>
    <submittedName>
        <fullName evidence="2">MarR family winged helix-turn-helix transcriptional regulator</fullName>
    </submittedName>
</protein>
<sequence length="152" mass="16083">MPPPDPAVPDPDHLLAELADLVMNVGRLVRARTPADAEAVPLTETERAVMRLVDLFPGSSPSEISARARLQRTNVSAALRSLETKGMVTRSASSGRGVAVTATALAGRNLEQLRAAWAASLRPALGDDEDAVRRGVDLLARLEARLVDDGEG</sequence>
<dbReference type="Gene3D" id="1.10.10.10">
    <property type="entry name" value="Winged helix-like DNA-binding domain superfamily/Winged helix DNA-binding domain"/>
    <property type="match status" value="1"/>
</dbReference>
<evidence type="ECO:0000313" key="2">
    <source>
        <dbReference type="EMBL" id="MDT9592106.1"/>
    </source>
</evidence>
<dbReference type="EMBL" id="JAVYII010000001">
    <property type="protein sequence ID" value="MDT9592106.1"/>
    <property type="molecule type" value="Genomic_DNA"/>
</dbReference>
<gene>
    <name evidence="2" type="ORF">RDV89_03455</name>
</gene>
<feature type="domain" description="HTH marR-type" evidence="1">
    <location>
        <begin position="35"/>
        <end position="133"/>
    </location>
</feature>
<keyword evidence="3" id="KW-1185">Reference proteome</keyword>
<evidence type="ECO:0000259" key="1">
    <source>
        <dbReference type="SMART" id="SM00347"/>
    </source>
</evidence>
<dbReference type="InterPro" id="IPR036388">
    <property type="entry name" value="WH-like_DNA-bd_sf"/>
</dbReference>
<accession>A0ABU3PSE0</accession>
<comment type="caution">
    <text evidence="2">The sequence shown here is derived from an EMBL/GenBank/DDBJ whole genome shotgun (WGS) entry which is preliminary data.</text>
</comment>
<dbReference type="Pfam" id="PF12802">
    <property type="entry name" value="MarR_2"/>
    <property type="match status" value="1"/>
</dbReference>
<dbReference type="RefSeq" id="WP_315731320.1">
    <property type="nucleotide sequence ID" value="NZ_JAVYII010000001.1"/>
</dbReference>
<organism evidence="2 3">
    <name type="scientific">Nocardioides imazamoxiresistens</name>
    <dbReference type="NCBI Taxonomy" id="3231893"/>
    <lineage>
        <taxon>Bacteria</taxon>
        <taxon>Bacillati</taxon>
        <taxon>Actinomycetota</taxon>
        <taxon>Actinomycetes</taxon>
        <taxon>Propionibacteriales</taxon>
        <taxon>Nocardioidaceae</taxon>
        <taxon>Nocardioides</taxon>
    </lineage>
</organism>
<dbReference type="InterPro" id="IPR036390">
    <property type="entry name" value="WH_DNA-bd_sf"/>
</dbReference>
<dbReference type="InterPro" id="IPR000835">
    <property type="entry name" value="HTH_MarR-typ"/>
</dbReference>
<name>A0ABU3PSE0_9ACTN</name>
<proteinExistence type="predicted"/>